<gene>
    <name evidence="7" type="ORF">HRbin22_02013</name>
</gene>
<dbReference type="GO" id="GO:0016020">
    <property type="term" value="C:membrane"/>
    <property type="evidence" value="ECO:0007669"/>
    <property type="project" value="UniProtKB-SubCell"/>
</dbReference>
<feature type="transmembrane region" description="Helical" evidence="5">
    <location>
        <begin position="366"/>
        <end position="385"/>
    </location>
</feature>
<protein>
    <recommendedName>
        <fullName evidence="6">O-antigen ligase-related domain-containing protein</fullName>
    </recommendedName>
</protein>
<feature type="transmembrane region" description="Helical" evidence="5">
    <location>
        <begin position="443"/>
        <end position="459"/>
    </location>
</feature>
<evidence type="ECO:0000313" key="7">
    <source>
        <dbReference type="EMBL" id="GBD09752.1"/>
    </source>
</evidence>
<evidence type="ECO:0000256" key="2">
    <source>
        <dbReference type="ARBA" id="ARBA00022692"/>
    </source>
</evidence>
<accession>A0A2H5Y8J1</accession>
<reference evidence="8" key="1">
    <citation type="submission" date="2017-09" db="EMBL/GenBank/DDBJ databases">
        <title>Metaegenomics of thermophilic ammonia-oxidizing enrichment culture.</title>
        <authorList>
            <person name="Kato S."/>
            <person name="Suzuki K."/>
        </authorList>
    </citation>
    <scope>NUCLEOTIDE SEQUENCE [LARGE SCALE GENOMIC DNA]</scope>
</reference>
<name>A0A2H5Y8J1_9CHLR</name>
<dbReference type="PANTHER" id="PTHR37422">
    <property type="entry name" value="TEICHURONIC ACID BIOSYNTHESIS PROTEIN TUAE"/>
    <property type="match status" value="1"/>
</dbReference>
<feature type="transmembrane region" description="Helical" evidence="5">
    <location>
        <begin position="154"/>
        <end position="177"/>
    </location>
</feature>
<dbReference type="InterPro" id="IPR007016">
    <property type="entry name" value="O-antigen_ligase-rel_domated"/>
</dbReference>
<proteinExistence type="predicted"/>
<dbReference type="PANTHER" id="PTHR37422:SF13">
    <property type="entry name" value="LIPOPOLYSACCHARIDE BIOSYNTHESIS PROTEIN PA4999-RELATED"/>
    <property type="match status" value="1"/>
</dbReference>
<dbReference type="InterPro" id="IPR051533">
    <property type="entry name" value="WaaL-like"/>
</dbReference>
<dbReference type="EMBL" id="BEHY01000064">
    <property type="protein sequence ID" value="GBD09752.1"/>
    <property type="molecule type" value="Genomic_DNA"/>
</dbReference>
<evidence type="ECO:0000256" key="3">
    <source>
        <dbReference type="ARBA" id="ARBA00022989"/>
    </source>
</evidence>
<evidence type="ECO:0000256" key="1">
    <source>
        <dbReference type="ARBA" id="ARBA00004141"/>
    </source>
</evidence>
<evidence type="ECO:0000256" key="5">
    <source>
        <dbReference type="SAM" id="Phobius"/>
    </source>
</evidence>
<keyword evidence="3 5" id="KW-1133">Transmembrane helix</keyword>
<feature type="transmembrane region" description="Helical" evidence="5">
    <location>
        <begin position="124"/>
        <end position="142"/>
    </location>
</feature>
<feature type="transmembrane region" description="Helical" evidence="5">
    <location>
        <begin position="239"/>
        <end position="257"/>
    </location>
</feature>
<evidence type="ECO:0000313" key="8">
    <source>
        <dbReference type="Proteomes" id="UP000236642"/>
    </source>
</evidence>
<feature type="transmembrane region" description="Helical" evidence="5">
    <location>
        <begin position="263"/>
        <end position="280"/>
    </location>
</feature>
<comment type="caution">
    <text evidence="7">The sequence shown here is derived from an EMBL/GenBank/DDBJ whole genome shotgun (WGS) entry which is preliminary data.</text>
</comment>
<keyword evidence="4 5" id="KW-0472">Membrane</keyword>
<evidence type="ECO:0000256" key="4">
    <source>
        <dbReference type="ARBA" id="ARBA00023136"/>
    </source>
</evidence>
<feature type="transmembrane region" description="Helical" evidence="5">
    <location>
        <begin position="20"/>
        <end position="42"/>
    </location>
</feature>
<keyword evidence="2 5" id="KW-0812">Transmembrane</keyword>
<feature type="transmembrane region" description="Helical" evidence="5">
    <location>
        <begin position="189"/>
        <end position="207"/>
    </location>
</feature>
<feature type="domain" description="O-antigen ligase-related" evidence="6">
    <location>
        <begin position="271"/>
        <end position="379"/>
    </location>
</feature>
<feature type="transmembrane region" description="Helical" evidence="5">
    <location>
        <begin position="90"/>
        <end position="112"/>
    </location>
</feature>
<dbReference type="AlphaFoldDB" id="A0A2H5Y8J1"/>
<feature type="transmembrane region" description="Helical" evidence="5">
    <location>
        <begin position="213"/>
        <end position="234"/>
    </location>
</feature>
<dbReference type="Proteomes" id="UP000236642">
    <property type="component" value="Unassembled WGS sequence"/>
</dbReference>
<organism evidence="7 8">
    <name type="scientific">Candidatus Thermoflexus japonica</name>
    <dbReference type="NCBI Taxonomy" id="2035417"/>
    <lineage>
        <taxon>Bacteria</taxon>
        <taxon>Bacillati</taxon>
        <taxon>Chloroflexota</taxon>
        <taxon>Thermoflexia</taxon>
        <taxon>Thermoflexales</taxon>
        <taxon>Thermoflexaceae</taxon>
        <taxon>Thermoflexus</taxon>
    </lineage>
</organism>
<dbReference type="Pfam" id="PF04932">
    <property type="entry name" value="Wzy_C"/>
    <property type="match status" value="1"/>
</dbReference>
<feature type="transmembrane region" description="Helical" evidence="5">
    <location>
        <begin position="49"/>
        <end position="70"/>
    </location>
</feature>
<feature type="transmembrane region" description="Helical" evidence="5">
    <location>
        <begin position="405"/>
        <end position="423"/>
    </location>
</feature>
<sequence length="485" mass="54575">MNGIAWPRALERGSRWWERIPPVVWGAGSGLLLAPLIGALVLTSRGRWLAIGLLGMIGFPVLLFLSRYTVELIVFSSLFVPFTLSTGSQSPIVASLLLTALLGGLWLIRLVFEREKERWPRAPAVVPLVGFMGVSVISFFWSEIWRDPMIPPWFLYRARLGGLGVMVLSPLALWLAAAHLRHPRQMDRLVGMFLIAGALGAIQILAGQPLFPFLNTGGLFPLWLFSFGTAFLVFRPMSAWLRLGLGLMLGIWGWYVLVPGISWISGWFPPIIAILVVIWLRSRRLFALVFGALLLLAVIYWRPLQFWVFDYNYQTSGTTRLEAWLRNWQVTREHLLFGTGPAGYAAYYMTYFPDQAMATHNNYLDVLAQTGLIGMGFFLWFLAALGREIYRIWRWVRESDHQARALVAGLVGGFTGLLVAMGLGDWFLPFPYTQTIAGYRYTVWGWLFAGAAVAMGRYYRSLRLQLFYAASIRGSRGSSSRTSGG</sequence>
<feature type="transmembrane region" description="Helical" evidence="5">
    <location>
        <begin position="285"/>
        <end position="303"/>
    </location>
</feature>
<comment type="subcellular location">
    <subcellularLocation>
        <location evidence="1">Membrane</location>
        <topology evidence="1">Multi-pass membrane protein</topology>
    </subcellularLocation>
</comment>
<evidence type="ECO:0000259" key="6">
    <source>
        <dbReference type="Pfam" id="PF04932"/>
    </source>
</evidence>